<evidence type="ECO:0000313" key="1">
    <source>
        <dbReference type="EMBL" id="RFM23540.1"/>
    </source>
</evidence>
<comment type="caution">
    <text evidence="1">The sequence shown here is derived from an EMBL/GenBank/DDBJ whole genome shotgun (WGS) entry which is preliminary data.</text>
</comment>
<dbReference type="EMBL" id="PHFL01000063">
    <property type="protein sequence ID" value="RFM23540.1"/>
    <property type="molecule type" value="Genomic_DNA"/>
</dbReference>
<accession>A0A395LYC4</accession>
<gene>
    <name evidence="1" type="ORF">D0433_10590</name>
</gene>
<protein>
    <submittedName>
        <fullName evidence="1">Uncharacterized protein</fullName>
    </submittedName>
</protein>
<reference evidence="1 2" key="1">
    <citation type="journal article" date="2011" name="ISME J.">
        <title>Community ecology of hot spring cyanobacterial mats: predominant populations and their functional potential.</title>
        <authorList>
            <person name="Klatt C.G."/>
            <person name="Wood J.M."/>
            <person name="Rusch D.B."/>
            <person name="Bateson M.M."/>
            <person name="Hamamura N."/>
            <person name="Heidelberg J.F."/>
            <person name="Grossman A.R."/>
            <person name="Bhaya D."/>
            <person name="Cohan F.M."/>
            <person name="Kuhl M."/>
            <person name="Bryant D.A."/>
            <person name="Ward D.M."/>
        </authorList>
    </citation>
    <scope>NUCLEOTIDE SEQUENCE [LARGE SCALE GENOMIC DNA]</scope>
    <source>
        <strain evidence="1">OS</strain>
    </source>
</reference>
<name>A0A395LYC4_9BACT</name>
<proteinExistence type="predicted"/>
<organism evidence="1 2">
    <name type="scientific">Candidatus Thermochlorobacter aerophilus</name>
    <dbReference type="NCBI Taxonomy" id="1868324"/>
    <lineage>
        <taxon>Bacteria</taxon>
        <taxon>Pseudomonadati</taxon>
        <taxon>Chlorobiota</taxon>
        <taxon>Chlorobiia</taxon>
        <taxon>Chlorobiales</taxon>
        <taxon>Candidatus Thermochlorobacteriaceae</taxon>
        <taxon>Candidatus Thermochlorobacter</taxon>
    </lineage>
</organism>
<sequence length="89" mass="10294">MVCQASAKHPHRTGFLTIVRNDTKGMLAMTMRPHPVLAFAKTSLSLLKERDQRVRFAILHLVMLSEAKHPYNGFLTIVRNKWHRRPCSE</sequence>
<dbReference type="Proteomes" id="UP000266389">
    <property type="component" value="Unassembled WGS sequence"/>
</dbReference>
<dbReference type="AlphaFoldDB" id="A0A395LYC4"/>
<evidence type="ECO:0000313" key="2">
    <source>
        <dbReference type="Proteomes" id="UP000266389"/>
    </source>
</evidence>